<reference evidence="2 3" key="1">
    <citation type="journal article" date="2014" name="Int. J. Syst. Evol. Microbiol.">
        <title>Complete genome sequence of Corynebacterium casei LMG S-19264T (=DSM 44701T), isolated from a smear-ripened cheese.</title>
        <authorList>
            <consortium name="US DOE Joint Genome Institute (JGI-PGF)"/>
            <person name="Walter F."/>
            <person name="Albersmeier A."/>
            <person name="Kalinowski J."/>
            <person name="Ruckert C."/>
        </authorList>
    </citation>
    <scope>NUCLEOTIDE SEQUENCE [LARGE SCALE GENOMIC DNA]</scope>
    <source>
        <strain evidence="2 3">KCTC 12866</strain>
    </source>
</reference>
<gene>
    <name evidence="2" type="ORF">GCM10007390_49140</name>
</gene>
<keyword evidence="1" id="KW-0732">Signal</keyword>
<protein>
    <recommendedName>
        <fullName evidence="4">Outer membrane protein beta-barrel domain-containing protein</fullName>
    </recommendedName>
</protein>
<dbReference type="RefSeq" id="WP_189568643.1">
    <property type="nucleotide sequence ID" value="NZ_BMXF01000008.1"/>
</dbReference>
<dbReference type="EMBL" id="BMXF01000008">
    <property type="protein sequence ID" value="GHB87434.1"/>
    <property type="molecule type" value="Genomic_DNA"/>
</dbReference>
<evidence type="ECO:0000313" key="2">
    <source>
        <dbReference type="EMBL" id="GHB87434.1"/>
    </source>
</evidence>
<dbReference type="Pfam" id="PF10626">
    <property type="entry name" value="TraO"/>
    <property type="match status" value="1"/>
</dbReference>
<feature type="signal peptide" evidence="1">
    <location>
        <begin position="1"/>
        <end position="22"/>
    </location>
</feature>
<name>A0A8J3D5W0_9BACT</name>
<proteinExistence type="predicted"/>
<accession>A0A8J3D5W0</accession>
<dbReference type="Proteomes" id="UP000598271">
    <property type="component" value="Unassembled WGS sequence"/>
</dbReference>
<organism evidence="2 3">
    <name type="scientific">Persicitalea jodogahamensis</name>
    <dbReference type="NCBI Taxonomy" id="402147"/>
    <lineage>
        <taxon>Bacteria</taxon>
        <taxon>Pseudomonadati</taxon>
        <taxon>Bacteroidota</taxon>
        <taxon>Cytophagia</taxon>
        <taxon>Cytophagales</taxon>
        <taxon>Spirosomataceae</taxon>
        <taxon>Persicitalea</taxon>
    </lineage>
</organism>
<feature type="chain" id="PRO_5035320497" description="Outer membrane protein beta-barrel domain-containing protein" evidence="1">
    <location>
        <begin position="23"/>
        <end position="192"/>
    </location>
</feature>
<keyword evidence="3" id="KW-1185">Reference proteome</keyword>
<evidence type="ECO:0008006" key="4">
    <source>
        <dbReference type="Google" id="ProtNLM"/>
    </source>
</evidence>
<sequence length="192" mass="21332">MKRLTLAILCAAGAMLVQKAMAQTHLRGQPFLQIDAGSYDAVLPGLGNFAFKAGLGKYTRRLWGSMFFVSVAHKQTSLVSEGSRVMIETDVPVDQYMAGYQLTPNLYQSAMRTFLVKLPLSLQAGYECLNRGEDFIGPYLLAPSSRVLLGAGAALEFEYRGVLVGYRQNVNLLSRYQKFSSLPYVGYKIHFR</sequence>
<dbReference type="AlphaFoldDB" id="A0A8J3D5W0"/>
<evidence type="ECO:0000313" key="3">
    <source>
        <dbReference type="Proteomes" id="UP000598271"/>
    </source>
</evidence>
<dbReference type="InterPro" id="IPR018899">
    <property type="entry name" value="Conjug_transposon_Tra0"/>
</dbReference>
<comment type="caution">
    <text evidence="2">The sequence shown here is derived from an EMBL/GenBank/DDBJ whole genome shotgun (WGS) entry which is preliminary data.</text>
</comment>
<evidence type="ECO:0000256" key="1">
    <source>
        <dbReference type="SAM" id="SignalP"/>
    </source>
</evidence>